<organism evidence="3 4">
    <name type="scientific">Paracoccus fistulariae</name>
    <dbReference type="NCBI Taxonomy" id="658446"/>
    <lineage>
        <taxon>Bacteria</taxon>
        <taxon>Pseudomonadati</taxon>
        <taxon>Pseudomonadota</taxon>
        <taxon>Alphaproteobacteria</taxon>
        <taxon>Rhodobacterales</taxon>
        <taxon>Paracoccaceae</taxon>
        <taxon>Paracoccus</taxon>
    </lineage>
</organism>
<gene>
    <name evidence="3" type="ORF">JHX87_14355</name>
</gene>
<dbReference type="EMBL" id="CP067136">
    <property type="protein sequence ID" value="WCR06647.1"/>
    <property type="molecule type" value="Genomic_DNA"/>
</dbReference>
<accession>A0ABY7SI01</accession>
<keyword evidence="4" id="KW-1185">Reference proteome</keyword>
<evidence type="ECO:0000256" key="2">
    <source>
        <dbReference type="SAM" id="SignalP"/>
    </source>
</evidence>
<protein>
    <recommendedName>
        <fullName evidence="5">VPLPA-CTERM sorting domain-containing protein</fullName>
    </recommendedName>
</protein>
<evidence type="ECO:0000313" key="4">
    <source>
        <dbReference type="Proteomes" id="UP001219349"/>
    </source>
</evidence>
<proteinExistence type="predicted"/>
<dbReference type="RefSeq" id="WP_271885548.1">
    <property type="nucleotide sequence ID" value="NZ_CP067136.1"/>
</dbReference>
<sequence length="192" mass="20007">MERILKTAGLLTALAITTAPAHAVTLDPWTISGPGTNSVTQNGADGGIFNYNATSDMGSPVTFTAQTTVTEGGTWNYLWNYTGFHAYYMVTAFLRAESPTTQVLVNAGPRNCCTSPSAGFNFSGESSIDLAAGDILRFTFGGDNQDSNRTITGTLTLSDVAPVPLAPAGVLLISALGGFAAFGKRKSRAEKA</sequence>
<dbReference type="Proteomes" id="UP001219349">
    <property type="component" value="Chromosome"/>
</dbReference>
<evidence type="ECO:0008006" key="5">
    <source>
        <dbReference type="Google" id="ProtNLM"/>
    </source>
</evidence>
<keyword evidence="1" id="KW-0812">Transmembrane</keyword>
<keyword evidence="2" id="KW-0732">Signal</keyword>
<feature type="transmembrane region" description="Helical" evidence="1">
    <location>
        <begin position="165"/>
        <end position="183"/>
    </location>
</feature>
<feature type="chain" id="PRO_5045976197" description="VPLPA-CTERM sorting domain-containing protein" evidence="2">
    <location>
        <begin position="24"/>
        <end position="192"/>
    </location>
</feature>
<keyword evidence="1" id="KW-1133">Transmembrane helix</keyword>
<evidence type="ECO:0000313" key="3">
    <source>
        <dbReference type="EMBL" id="WCR06647.1"/>
    </source>
</evidence>
<reference evidence="3 4" key="1">
    <citation type="submission" date="2021-01" db="EMBL/GenBank/DDBJ databases">
        <title>Biogeographic distribution of Paracoccus.</title>
        <authorList>
            <person name="Hollensteiner J."/>
            <person name="Leineberger J."/>
            <person name="Brinkhoff T."/>
            <person name="Daniel R."/>
        </authorList>
    </citation>
    <scope>NUCLEOTIDE SEQUENCE [LARGE SCALE GENOMIC DNA]</scope>
    <source>
        <strain evidence="3 4">KCTC 22803</strain>
    </source>
</reference>
<evidence type="ECO:0000256" key="1">
    <source>
        <dbReference type="SAM" id="Phobius"/>
    </source>
</evidence>
<name>A0ABY7SI01_9RHOB</name>
<keyword evidence="1" id="KW-0472">Membrane</keyword>
<feature type="signal peptide" evidence="2">
    <location>
        <begin position="1"/>
        <end position="23"/>
    </location>
</feature>